<dbReference type="AlphaFoldDB" id="A0A072THH7"/>
<dbReference type="EnsemblPlants" id="KEH16852">
    <property type="protein sequence ID" value="KEH16852"/>
    <property type="gene ID" value="MTR_0082s0120"/>
</dbReference>
<keyword evidence="1 2" id="KW-0812">Transmembrane</keyword>
<sequence>MLWERNCYSIRWARNNRNKPDLYGLSLNPYLICMLNMVIPPIVPTYICLSSINRY</sequence>
<dbReference type="PaxDb" id="3880-AES58521"/>
<dbReference type="Proteomes" id="UP000002051">
    <property type="component" value="Unassembled WGS sequence"/>
</dbReference>
<name>A0A072THH7_MEDTR</name>
<keyword evidence="4" id="KW-1185">Reference proteome</keyword>
<gene>
    <name evidence="2" type="ORF">MTR_0082s0120</name>
</gene>
<reference evidence="2 4" key="1">
    <citation type="journal article" date="2011" name="Nature">
        <title>The Medicago genome provides insight into the evolution of rhizobial symbioses.</title>
        <authorList>
            <person name="Young N.D."/>
            <person name="Debelle F."/>
            <person name="Oldroyd G.E."/>
            <person name="Geurts R."/>
            <person name="Cannon S.B."/>
            <person name="Udvardi M.K."/>
            <person name="Benedito V.A."/>
            <person name="Mayer K.F."/>
            <person name="Gouzy J."/>
            <person name="Schoof H."/>
            <person name="Van de Peer Y."/>
            <person name="Proost S."/>
            <person name="Cook D.R."/>
            <person name="Meyers B.C."/>
            <person name="Spannagl M."/>
            <person name="Cheung F."/>
            <person name="De Mita S."/>
            <person name="Krishnakumar V."/>
            <person name="Gundlach H."/>
            <person name="Zhou S."/>
            <person name="Mudge J."/>
            <person name="Bharti A.K."/>
            <person name="Murray J.D."/>
            <person name="Naoumkina M.A."/>
            <person name="Rosen B."/>
            <person name="Silverstein K.A."/>
            <person name="Tang H."/>
            <person name="Rombauts S."/>
            <person name="Zhao P.X."/>
            <person name="Zhou P."/>
            <person name="Barbe V."/>
            <person name="Bardou P."/>
            <person name="Bechner M."/>
            <person name="Bellec A."/>
            <person name="Berger A."/>
            <person name="Berges H."/>
            <person name="Bidwell S."/>
            <person name="Bisseling T."/>
            <person name="Choisne N."/>
            <person name="Couloux A."/>
            <person name="Denny R."/>
            <person name="Deshpande S."/>
            <person name="Dai X."/>
            <person name="Doyle J.J."/>
            <person name="Dudez A.M."/>
            <person name="Farmer A.D."/>
            <person name="Fouteau S."/>
            <person name="Franken C."/>
            <person name="Gibelin C."/>
            <person name="Gish J."/>
            <person name="Goldstein S."/>
            <person name="Gonzalez A.J."/>
            <person name="Green P.J."/>
            <person name="Hallab A."/>
            <person name="Hartog M."/>
            <person name="Hua A."/>
            <person name="Humphray S.J."/>
            <person name="Jeong D.H."/>
            <person name="Jing Y."/>
            <person name="Jocker A."/>
            <person name="Kenton S.M."/>
            <person name="Kim D.J."/>
            <person name="Klee K."/>
            <person name="Lai H."/>
            <person name="Lang C."/>
            <person name="Lin S."/>
            <person name="Macmil S.L."/>
            <person name="Magdelenat G."/>
            <person name="Matthews L."/>
            <person name="McCorrison J."/>
            <person name="Monaghan E.L."/>
            <person name="Mun J.H."/>
            <person name="Najar F.Z."/>
            <person name="Nicholson C."/>
            <person name="Noirot C."/>
            <person name="O'Bleness M."/>
            <person name="Paule C.R."/>
            <person name="Poulain J."/>
            <person name="Prion F."/>
            <person name="Qin B."/>
            <person name="Qu C."/>
            <person name="Retzel E.F."/>
            <person name="Riddle C."/>
            <person name="Sallet E."/>
            <person name="Samain S."/>
            <person name="Samson N."/>
            <person name="Sanders I."/>
            <person name="Saurat O."/>
            <person name="Scarpelli C."/>
            <person name="Schiex T."/>
            <person name="Segurens B."/>
            <person name="Severin A.J."/>
            <person name="Sherrier D.J."/>
            <person name="Shi R."/>
            <person name="Sims S."/>
            <person name="Singer S.R."/>
            <person name="Sinharoy S."/>
            <person name="Sterck L."/>
            <person name="Viollet A."/>
            <person name="Wang B.B."/>
            <person name="Wang K."/>
            <person name="Wang M."/>
            <person name="Wang X."/>
            <person name="Warfsmann J."/>
            <person name="Weissenbach J."/>
            <person name="White D.D."/>
            <person name="White J.D."/>
            <person name="Wiley G.B."/>
            <person name="Wincker P."/>
            <person name="Xing Y."/>
            <person name="Yang L."/>
            <person name="Yao Z."/>
            <person name="Ying F."/>
            <person name="Zhai J."/>
            <person name="Zhou L."/>
            <person name="Zuber A."/>
            <person name="Denarie J."/>
            <person name="Dixon R.A."/>
            <person name="May G.D."/>
            <person name="Schwartz D.C."/>
            <person name="Rogers J."/>
            <person name="Quetier F."/>
            <person name="Town C.D."/>
            <person name="Roe B.A."/>
        </authorList>
    </citation>
    <scope>NUCLEOTIDE SEQUENCE [LARGE SCALE GENOMIC DNA]</scope>
    <source>
        <strain evidence="2">A17</strain>
        <strain evidence="3 4">cv. Jemalong A17</strain>
    </source>
</reference>
<dbReference type="EMBL" id="KL402807">
    <property type="protein sequence ID" value="KEH16852.1"/>
    <property type="molecule type" value="Genomic_DNA"/>
</dbReference>
<feature type="transmembrane region" description="Helical" evidence="1">
    <location>
        <begin position="27"/>
        <end position="49"/>
    </location>
</feature>
<accession>A0A072THH7</accession>
<protein>
    <submittedName>
        <fullName evidence="2">Transmembrane protein, putative</fullName>
    </submittedName>
</protein>
<keyword evidence="1" id="KW-0472">Membrane</keyword>
<keyword evidence="1" id="KW-1133">Transmembrane helix</keyword>
<evidence type="ECO:0000313" key="3">
    <source>
        <dbReference type="EnsemblPlants" id="KEH16852"/>
    </source>
</evidence>
<reference evidence="3" key="3">
    <citation type="submission" date="2015-06" db="UniProtKB">
        <authorList>
            <consortium name="EnsemblPlants"/>
        </authorList>
    </citation>
    <scope>IDENTIFICATION</scope>
    <source>
        <strain evidence="3">cv. Jemalong A17</strain>
    </source>
</reference>
<reference evidence="2 4" key="2">
    <citation type="journal article" date="2014" name="BMC Genomics">
        <title>An improved genome release (version Mt4.0) for the model legume Medicago truncatula.</title>
        <authorList>
            <person name="Tang H."/>
            <person name="Krishnakumar V."/>
            <person name="Bidwell S."/>
            <person name="Rosen B."/>
            <person name="Chan A."/>
            <person name="Zhou S."/>
            <person name="Gentzbittel L."/>
            <person name="Childs K.L."/>
            <person name="Yandell M."/>
            <person name="Gundlach H."/>
            <person name="Mayer K.F."/>
            <person name="Schwartz D.C."/>
            <person name="Town C.D."/>
        </authorList>
    </citation>
    <scope>GENOME REANNOTATION</scope>
    <source>
        <strain evidence="2">A17</strain>
        <strain evidence="3 4">cv. Jemalong A17</strain>
    </source>
</reference>
<evidence type="ECO:0000313" key="4">
    <source>
        <dbReference type="Proteomes" id="UP000002051"/>
    </source>
</evidence>
<evidence type="ECO:0000256" key="1">
    <source>
        <dbReference type="SAM" id="Phobius"/>
    </source>
</evidence>
<evidence type="ECO:0000313" key="2">
    <source>
        <dbReference type="EMBL" id="KEH16852.1"/>
    </source>
</evidence>
<dbReference type="HOGENOM" id="CLU_3035461_0_0_1"/>
<organism evidence="2 4">
    <name type="scientific">Medicago truncatula</name>
    <name type="common">Barrel medic</name>
    <name type="synonym">Medicago tribuloides</name>
    <dbReference type="NCBI Taxonomy" id="3880"/>
    <lineage>
        <taxon>Eukaryota</taxon>
        <taxon>Viridiplantae</taxon>
        <taxon>Streptophyta</taxon>
        <taxon>Embryophyta</taxon>
        <taxon>Tracheophyta</taxon>
        <taxon>Spermatophyta</taxon>
        <taxon>Magnoliopsida</taxon>
        <taxon>eudicotyledons</taxon>
        <taxon>Gunneridae</taxon>
        <taxon>Pentapetalae</taxon>
        <taxon>rosids</taxon>
        <taxon>fabids</taxon>
        <taxon>Fabales</taxon>
        <taxon>Fabaceae</taxon>
        <taxon>Papilionoideae</taxon>
        <taxon>50 kb inversion clade</taxon>
        <taxon>NPAAA clade</taxon>
        <taxon>Hologalegina</taxon>
        <taxon>IRL clade</taxon>
        <taxon>Trifolieae</taxon>
        <taxon>Medicago</taxon>
    </lineage>
</organism>
<proteinExistence type="predicted"/>